<keyword evidence="5" id="KW-0732">Signal</keyword>
<evidence type="ECO:0000256" key="2">
    <source>
        <dbReference type="ARBA" id="ARBA00004479"/>
    </source>
</evidence>
<dbReference type="PANTHER" id="PTHR27000">
    <property type="entry name" value="LEUCINE-RICH REPEAT RECEPTOR-LIKE PROTEIN KINASE FAMILY PROTEIN-RELATED"/>
    <property type="match status" value="1"/>
</dbReference>
<dbReference type="Pfam" id="PF13855">
    <property type="entry name" value="LRR_8"/>
    <property type="match status" value="3"/>
</dbReference>
<evidence type="ECO:0000313" key="12">
    <source>
        <dbReference type="EMBL" id="KAG6744276.1"/>
    </source>
</evidence>
<keyword evidence="10" id="KW-0325">Glycoprotein</keyword>
<keyword evidence="4" id="KW-0812">Transmembrane</keyword>
<dbReference type="PROSITE" id="PS51450">
    <property type="entry name" value="LRR"/>
    <property type="match status" value="1"/>
</dbReference>
<keyword evidence="9" id="KW-0675">Receptor</keyword>
<keyword evidence="8" id="KW-0472">Membrane</keyword>
<comment type="subcellular location">
    <subcellularLocation>
        <location evidence="1">Cell membrane</location>
        <topology evidence="1">Single-pass membrane protein</topology>
    </subcellularLocation>
    <subcellularLocation>
        <location evidence="2">Membrane</location>
        <topology evidence="2">Single-pass type I membrane protein</topology>
    </subcellularLocation>
</comment>
<keyword evidence="13" id="KW-1185">Reference proteome</keyword>
<keyword evidence="3" id="KW-0433">Leucine-rich repeat</keyword>
<feature type="domain" description="Leucine-rich repeat-containing N-terminal plant-type" evidence="11">
    <location>
        <begin position="33"/>
        <end position="73"/>
    </location>
</feature>
<evidence type="ECO:0000256" key="4">
    <source>
        <dbReference type="ARBA" id="ARBA00022692"/>
    </source>
</evidence>
<gene>
    <name evidence="12" type="ORF">POTOM_052992</name>
</gene>
<evidence type="ECO:0000256" key="7">
    <source>
        <dbReference type="ARBA" id="ARBA00022989"/>
    </source>
</evidence>
<dbReference type="GO" id="GO:0005886">
    <property type="term" value="C:plasma membrane"/>
    <property type="evidence" value="ECO:0007669"/>
    <property type="project" value="UniProtKB-SubCell"/>
</dbReference>
<organism evidence="12 13">
    <name type="scientific">Populus tomentosa</name>
    <name type="common">Chinese white poplar</name>
    <dbReference type="NCBI Taxonomy" id="118781"/>
    <lineage>
        <taxon>Eukaryota</taxon>
        <taxon>Viridiplantae</taxon>
        <taxon>Streptophyta</taxon>
        <taxon>Embryophyta</taxon>
        <taxon>Tracheophyta</taxon>
        <taxon>Spermatophyta</taxon>
        <taxon>Magnoliopsida</taxon>
        <taxon>eudicotyledons</taxon>
        <taxon>Gunneridae</taxon>
        <taxon>Pentapetalae</taxon>
        <taxon>rosids</taxon>
        <taxon>fabids</taxon>
        <taxon>Malpighiales</taxon>
        <taxon>Salicaceae</taxon>
        <taxon>Saliceae</taxon>
        <taxon>Populus</taxon>
    </lineage>
</organism>
<evidence type="ECO:0000256" key="1">
    <source>
        <dbReference type="ARBA" id="ARBA00004162"/>
    </source>
</evidence>
<evidence type="ECO:0000256" key="6">
    <source>
        <dbReference type="ARBA" id="ARBA00022737"/>
    </source>
</evidence>
<evidence type="ECO:0000256" key="3">
    <source>
        <dbReference type="ARBA" id="ARBA00022614"/>
    </source>
</evidence>
<evidence type="ECO:0000256" key="8">
    <source>
        <dbReference type="ARBA" id="ARBA00023136"/>
    </source>
</evidence>
<dbReference type="FunFam" id="3.80.10.10:FF:000095">
    <property type="entry name" value="LRR receptor-like serine/threonine-protein kinase GSO1"/>
    <property type="match status" value="1"/>
</dbReference>
<dbReference type="InterPro" id="IPR013210">
    <property type="entry name" value="LRR_N_plant-typ"/>
</dbReference>
<name>A0A8X8C0S3_POPTO</name>
<keyword evidence="6" id="KW-0677">Repeat</keyword>
<evidence type="ECO:0000313" key="13">
    <source>
        <dbReference type="Proteomes" id="UP000886885"/>
    </source>
</evidence>
<dbReference type="Pfam" id="PF00560">
    <property type="entry name" value="LRR_1"/>
    <property type="match status" value="4"/>
</dbReference>
<evidence type="ECO:0000256" key="5">
    <source>
        <dbReference type="ARBA" id="ARBA00022729"/>
    </source>
</evidence>
<accession>A0A8X8C0S3</accession>
<keyword evidence="7" id="KW-1133">Transmembrane helix</keyword>
<sequence length="783" mass="86144">MKIPLFPWLFLIPFLTIFFGVNVFLVSGQCRKDQQSLLLQLKNTLVFNQSLSAKLVKWNSTSDCCEWPGITCDEGSGRVISLDLSFESITGGLDDSSGLFRLQFLQSLNLSFNIFSTALPVGFANLTDLISLNLSSAGFTGQIPNDFSKLTKLVSLDLSALSFPGGPAVLKLEKPNFATLVQNLTHLTELLLDGVNISAHGNDWCKALSSSLPNLKVLSMSNCYLSGPLDASLAKLQSLSMIRLSGNNLSAPVPEFLANYSKLTALQLSSCQLNGIFPQAIFQVPTLEILDLQYNKFLQGSFPEFHQNLSLRTLLLSNSIFSGTVPQSIGELQKLSIIELAGNNFTGPIPYSMANLTKLFYLDLSSNMFTGTLPSFSKSKNLTYVDVSRNQLTGEIPSSHWEGLRSLTYVDLGYNAFNGIIPSSLFAIPPLQKIQLSNNRFGGQIPEFPNVSSSLLDTLDLSSNKLEGSIPSSVFGLAKLNVLELSSNKLNGTLQLHRIQKLPNLTTLGLSYNNLTVYASGGNSNMSSLPQIKKLRLASCDLGMFPYLRNQSKLFHLDLSDNQITGPVPGWISELIVLQYLNLSRNLLVDLEGPLSLPGLSILDLHHNQLRGSIPVPPSFITYVDYSSNNFSSFIPPNIGTWPRLQIVDLAFNHFRGNLPNICLKTWEGMMEVGNRSLEHIRYDPLKLTNGLYYEDSITVTLKGLELELVKILTVFTSADFSSNNFEGPIPDAIGQKHASVKLIDAISLYGVKLIEEFYRTDIINNKMAIFLRGAIVLPQIGK</sequence>
<dbReference type="EMBL" id="JAAWWB010000032">
    <property type="protein sequence ID" value="KAG6744276.1"/>
    <property type="molecule type" value="Genomic_DNA"/>
</dbReference>
<dbReference type="InterPro" id="IPR001611">
    <property type="entry name" value="Leu-rich_rpt"/>
</dbReference>
<dbReference type="FunFam" id="3.80.10.10:FF:000041">
    <property type="entry name" value="LRR receptor-like serine/threonine-protein kinase ERECTA"/>
    <property type="match status" value="1"/>
</dbReference>
<proteinExistence type="predicted"/>
<dbReference type="AlphaFoldDB" id="A0A8X8C0S3"/>
<protein>
    <recommendedName>
        <fullName evidence="11">Leucine-rich repeat-containing N-terminal plant-type domain-containing protein</fullName>
    </recommendedName>
</protein>
<dbReference type="Proteomes" id="UP000886885">
    <property type="component" value="Chromosome 16D"/>
</dbReference>
<comment type="caution">
    <text evidence="12">The sequence shown here is derived from an EMBL/GenBank/DDBJ whole genome shotgun (WGS) entry which is preliminary data.</text>
</comment>
<dbReference type="InterPro" id="IPR003591">
    <property type="entry name" value="Leu-rich_rpt_typical-subtyp"/>
</dbReference>
<evidence type="ECO:0000259" key="11">
    <source>
        <dbReference type="Pfam" id="PF08263"/>
    </source>
</evidence>
<dbReference type="OrthoDB" id="1394818at2759"/>
<evidence type="ECO:0000256" key="10">
    <source>
        <dbReference type="ARBA" id="ARBA00023180"/>
    </source>
</evidence>
<dbReference type="PANTHER" id="PTHR27000:SF803">
    <property type="entry name" value="RECEPTOR-LIKE PROTEIN 45"/>
    <property type="match status" value="1"/>
</dbReference>
<reference evidence="12" key="1">
    <citation type="journal article" date="2020" name="bioRxiv">
        <title>Hybrid origin of Populus tomentosa Carr. identified through genome sequencing and phylogenomic analysis.</title>
        <authorList>
            <person name="An X."/>
            <person name="Gao K."/>
            <person name="Chen Z."/>
            <person name="Li J."/>
            <person name="Yang X."/>
            <person name="Yang X."/>
            <person name="Zhou J."/>
            <person name="Guo T."/>
            <person name="Zhao T."/>
            <person name="Huang S."/>
            <person name="Miao D."/>
            <person name="Khan W.U."/>
            <person name="Rao P."/>
            <person name="Ye M."/>
            <person name="Lei B."/>
            <person name="Liao W."/>
            <person name="Wang J."/>
            <person name="Ji L."/>
            <person name="Li Y."/>
            <person name="Guo B."/>
            <person name="Mustafa N.S."/>
            <person name="Li S."/>
            <person name="Yun Q."/>
            <person name="Keller S.R."/>
            <person name="Mao J."/>
            <person name="Zhang R."/>
            <person name="Strauss S.H."/>
        </authorList>
    </citation>
    <scope>NUCLEOTIDE SEQUENCE</scope>
    <source>
        <strain evidence="12">GM15</strain>
        <tissue evidence="12">Leaf</tissue>
    </source>
</reference>
<dbReference type="SMART" id="SM00369">
    <property type="entry name" value="LRR_TYP"/>
    <property type="match status" value="7"/>
</dbReference>
<dbReference type="Pfam" id="PF08263">
    <property type="entry name" value="LRRNT_2"/>
    <property type="match status" value="1"/>
</dbReference>
<evidence type="ECO:0000256" key="9">
    <source>
        <dbReference type="ARBA" id="ARBA00023170"/>
    </source>
</evidence>